<comment type="caution">
    <text evidence="2">The sequence shown here is derived from an EMBL/GenBank/DDBJ whole genome shotgun (WGS) entry which is preliminary data.</text>
</comment>
<organism evidence="2 3">
    <name type="scientific">Stylosanthes scabra</name>
    <dbReference type="NCBI Taxonomy" id="79078"/>
    <lineage>
        <taxon>Eukaryota</taxon>
        <taxon>Viridiplantae</taxon>
        <taxon>Streptophyta</taxon>
        <taxon>Embryophyta</taxon>
        <taxon>Tracheophyta</taxon>
        <taxon>Spermatophyta</taxon>
        <taxon>Magnoliopsida</taxon>
        <taxon>eudicotyledons</taxon>
        <taxon>Gunneridae</taxon>
        <taxon>Pentapetalae</taxon>
        <taxon>rosids</taxon>
        <taxon>fabids</taxon>
        <taxon>Fabales</taxon>
        <taxon>Fabaceae</taxon>
        <taxon>Papilionoideae</taxon>
        <taxon>50 kb inversion clade</taxon>
        <taxon>dalbergioids sensu lato</taxon>
        <taxon>Dalbergieae</taxon>
        <taxon>Pterocarpus clade</taxon>
        <taxon>Stylosanthes</taxon>
    </lineage>
</organism>
<dbReference type="EMBL" id="JASCZI010000422">
    <property type="protein sequence ID" value="MED6111706.1"/>
    <property type="molecule type" value="Genomic_DNA"/>
</dbReference>
<feature type="region of interest" description="Disordered" evidence="1">
    <location>
        <begin position="12"/>
        <end position="34"/>
    </location>
</feature>
<sequence>MVCNGPAAVLGGDRGCAAGGTRRRQGLCSGGTQQRQGLRRHLVERRASAAALVGDGLHRRRQGLNRRHTVAAWQVSGWRTERRVERRGGFAHGVRRGVGG</sequence>
<evidence type="ECO:0000256" key="1">
    <source>
        <dbReference type="SAM" id="MobiDB-lite"/>
    </source>
</evidence>
<evidence type="ECO:0000313" key="3">
    <source>
        <dbReference type="Proteomes" id="UP001341840"/>
    </source>
</evidence>
<name>A0ABU6QID5_9FABA</name>
<evidence type="ECO:0000313" key="2">
    <source>
        <dbReference type="EMBL" id="MED6111706.1"/>
    </source>
</evidence>
<keyword evidence="3" id="KW-1185">Reference proteome</keyword>
<reference evidence="2 3" key="1">
    <citation type="journal article" date="2023" name="Plants (Basel)">
        <title>Bridging the Gap: Combining Genomics and Transcriptomics Approaches to Understand Stylosanthes scabra, an Orphan Legume from the Brazilian Caatinga.</title>
        <authorList>
            <person name="Ferreira-Neto J.R.C."/>
            <person name="da Silva M.D."/>
            <person name="Binneck E."/>
            <person name="de Melo N.F."/>
            <person name="da Silva R.H."/>
            <person name="de Melo A.L.T.M."/>
            <person name="Pandolfi V."/>
            <person name="Bustamante F.O."/>
            <person name="Brasileiro-Vidal A.C."/>
            <person name="Benko-Iseppon A.M."/>
        </authorList>
    </citation>
    <scope>NUCLEOTIDE SEQUENCE [LARGE SCALE GENOMIC DNA]</scope>
    <source>
        <tissue evidence="2">Leaves</tissue>
    </source>
</reference>
<gene>
    <name evidence="2" type="ORF">PIB30_054829</name>
</gene>
<dbReference type="Proteomes" id="UP001341840">
    <property type="component" value="Unassembled WGS sequence"/>
</dbReference>
<proteinExistence type="predicted"/>
<protein>
    <submittedName>
        <fullName evidence="2">Uncharacterized protein</fullName>
    </submittedName>
</protein>
<accession>A0ABU6QID5</accession>
<feature type="non-terminal residue" evidence="2">
    <location>
        <position position="1"/>
    </location>
</feature>